<feature type="compositionally biased region" description="Pro residues" evidence="1">
    <location>
        <begin position="20"/>
        <end position="55"/>
    </location>
</feature>
<feature type="region of interest" description="Disordered" evidence="1">
    <location>
        <begin position="1"/>
        <end position="57"/>
    </location>
</feature>
<name>A0A179BMH0_RHILE</name>
<gene>
    <name evidence="2" type="ORF">A4U53_26225</name>
</gene>
<accession>A0A179BMH0</accession>
<sequence length="99" mass="10787">MFAPFIPPAPPPSVEFAPELPEPVPPEPESEPLPLPEPDAPLLLPEPDPEPPLPPDYAMAAVVRPSESAVTASSLRSIGISFLLHQGWWANRDSFDLFR</sequence>
<evidence type="ECO:0000256" key="1">
    <source>
        <dbReference type="SAM" id="MobiDB-lite"/>
    </source>
</evidence>
<proteinExistence type="predicted"/>
<dbReference type="AlphaFoldDB" id="A0A179BMH0"/>
<feature type="compositionally biased region" description="Pro residues" evidence="1">
    <location>
        <begin position="1"/>
        <end position="13"/>
    </location>
</feature>
<comment type="caution">
    <text evidence="2">The sequence shown here is derived from an EMBL/GenBank/DDBJ whole genome shotgun (WGS) entry which is preliminary data.</text>
</comment>
<reference evidence="2" key="1">
    <citation type="submission" date="2016-04" db="EMBL/GenBank/DDBJ databases">
        <title>Fast-growing isolate from the root nodules of Vavilovia formosa.</title>
        <authorList>
            <person name="Kimeklis A."/>
            <person name="Safronova V."/>
            <person name="Belimov A."/>
            <person name="Andronov E."/>
        </authorList>
    </citation>
    <scope>NUCLEOTIDE SEQUENCE [LARGE SCALE GENOMIC DNA]</scope>
    <source>
        <strain evidence="2">Vaf-46</strain>
    </source>
</reference>
<evidence type="ECO:0000313" key="2">
    <source>
        <dbReference type="EMBL" id="OAP92589.1"/>
    </source>
</evidence>
<organism evidence="2">
    <name type="scientific">Rhizobium leguminosarum</name>
    <dbReference type="NCBI Taxonomy" id="384"/>
    <lineage>
        <taxon>Bacteria</taxon>
        <taxon>Pseudomonadati</taxon>
        <taxon>Pseudomonadota</taxon>
        <taxon>Alphaproteobacteria</taxon>
        <taxon>Hyphomicrobiales</taxon>
        <taxon>Rhizobiaceae</taxon>
        <taxon>Rhizobium/Agrobacterium group</taxon>
        <taxon>Rhizobium</taxon>
    </lineage>
</organism>
<protein>
    <submittedName>
        <fullName evidence="2">Uncharacterized protein</fullName>
    </submittedName>
</protein>
<dbReference type="EMBL" id="LWBS01000326">
    <property type="protein sequence ID" value="OAP92589.1"/>
    <property type="molecule type" value="Genomic_DNA"/>
</dbReference>